<dbReference type="Pfam" id="PF00069">
    <property type="entry name" value="Pkinase"/>
    <property type="match status" value="1"/>
</dbReference>
<evidence type="ECO:0000313" key="14">
    <source>
        <dbReference type="Proteomes" id="UP000187209"/>
    </source>
</evidence>
<feature type="domain" description="Protein kinase" evidence="12">
    <location>
        <begin position="124"/>
        <end position="376"/>
    </location>
</feature>
<feature type="binding site" evidence="8">
    <location>
        <begin position="252"/>
        <end position="253"/>
    </location>
    <ligand>
        <name>ATP</name>
        <dbReference type="ChEBI" id="CHEBI:30616"/>
    </ligand>
</feature>
<evidence type="ECO:0000313" key="13">
    <source>
        <dbReference type="EMBL" id="OMJ79166.1"/>
    </source>
</evidence>
<evidence type="ECO:0000256" key="8">
    <source>
        <dbReference type="PIRSR" id="PIRSR630616-2"/>
    </source>
</evidence>
<evidence type="ECO:0000256" key="7">
    <source>
        <dbReference type="PIRSR" id="PIRSR630616-1"/>
    </source>
</evidence>
<proteinExistence type="inferred from homology"/>
<dbReference type="AlphaFoldDB" id="A0A1R2BR14"/>
<dbReference type="Proteomes" id="UP000187209">
    <property type="component" value="Unassembled WGS sequence"/>
</dbReference>
<evidence type="ECO:0000256" key="2">
    <source>
        <dbReference type="ARBA" id="ARBA00022527"/>
    </source>
</evidence>
<evidence type="ECO:0000256" key="9">
    <source>
        <dbReference type="PIRSR" id="PIRSR630616-3"/>
    </source>
</evidence>
<evidence type="ECO:0000259" key="12">
    <source>
        <dbReference type="PROSITE" id="PS50011"/>
    </source>
</evidence>
<feature type="binding site" evidence="8">
    <location>
        <position position="153"/>
    </location>
    <ligand>
        <name>ATP</name>
        <dbReference type="ChEBI" id="CHEBI:30616"/>
    </ligand>
</feature>
<organism evidence="13 14">
    <name type="scientific">Stentor coeruleus</name>
    <dbReference type="NCBI Taxonomy" id="5963"/>
    <lineage>
        <taxon>Eukaryota</taxon>
        <taxon>Sar</taxon>
        <taxon>Alveolata</taxon>
        <taxon>Ciliophora</taxon>
        <taxon>Postciliodesmatophora</taxon>
        <taxon>Heterotrichea</taxon>
        <taxon>Heterotrichida</taxon>
        <taxon>Stentoridae</taxon>
        <taxon>Stentor</taxon>
    </lineage>
</organism>
<keyword evidence="3" id="KW-0808">Transferase</keyword>
<feature type="binding site" evidence="10">
    <location>
        <position position="157"/>
    </location>
    <ligand>
        <name>ATP</name>
        <dbReference type="ChEBI" id="CHEBI:30616"/>
    </ligand>
</feature>
<evidence type="ECO:0000256" key="11">
    <source>
        <dbReference type="RuleBase" id="RU000304"/>
    </source>
</evidence>
<evidence type="ECO:0000256" key="6">
    <source>
        <dbReference type="ARBA" id="ARBA00022840"/>
    </source>
</evidence>
<evidence type="ECO:0000256" key="4">
    <source>
        <dbReference type="ARBA" id="ARBA00022741"/>
    </source>
</evidence>
<dbReference type="InterPro" id="IPR011009">
    <property type="entry name" value="Kinase-like_dom_sf"/>
</dbReference>
<name>A0A1R2BR14_9CILI</name>
<dbReference type="FunFam" id="3.30.200.20:FF:000042">
    <property type="entry name" value="Aurora kinase A"/>
    <property type="match status" value="1"/>
</dbReference>
<keyword evidence="14" id="KW-1185">Reference proteome</keyword>
<evidence type="ECO:0000256" key="3">
    <source>
        <dbReference type="ARBA" id="ARBA00022679"/>
    </source>
</evidence>
<feature type="active site" description="Proton acceptor" evidence="7">
    <location>
        <position position="248"/>
    </location>
</feature>
<keyword evidence="4 8" id="KW-0547">Nucleotide-binding</keyword>
<dbReference type="PANTHER" id="PTHR24350">
    <property type="entry name" value="SERINE/THREONINE-PROTEIN KINASE IAL-RELATED"/>
    <property type="match status" value="1"/>
</dbReference>
<dbReference type="InterPro" id="IPR008271">
    <property type="entry name" value="Ser/Thr_kinase_AS"/>
</dbReference>
<evidence type="ECO:0000256" key="1">
    <source>
        <dbReference type="ARBA" id="ARBA00011245"/>
    </source>
</evidence>
<dbReference type="EMBL" id="MPUH01000484">
    <property type="protein sequence ID" value="OMJ79166.1"/>
    <property type="molecule type" value="Genomic_DNA"/>
</dbReference>
<keyword evidence="2 11" id="KW-0723">Serine/threonine-protein kinase</keyword>
<dbReference type="OrthoDB" id="544350at2759"/>
<keyword evidence="5" id="KW-0418">Kinase</keyword>
<feature type="cross-link" description="Glycyl lysine isopeptide (Lys-Gly) (interchain with G-Cter in SUMO2)" evidence="9">
    <location>
        <position position="250"/>
    </location>
</feature>
<dbReference type="FunFam" id="1.10.510.10:FF:000571">
    <property type="entry name" value="Maternal embryonic leucine zipper kinase"/>
    <property type="match status" value="1"/>
</dbReference>
<dbReference type="SUPFAM" id="SSF56112">
    <property type="entry name" value="Protein kinase-like (PK-like)"/>
    <property type="match status" value="1"/>
</dbReference>
<dbReference type="InterPro" id="IPR030616">
    <property type="entry name" value="Aur-like"/>
</dbReference>
<dbReference type="InterPro" id="IPR000719">
    <property type="entry name" value="Prot_kinase_dom"/>
</dbReference>
<dbReference type="GO" id="GO:0005524">
    <property type="term" value="F:ATP binding"/>
    <property type="evidence" value="ECO:0007669"/>
    <property type="project" value="UniProtKB-UniRule"/>
</dbReference>
<dbReference type="Gene3D" id="1.10.510.10">
    <property type="entry name" value="Transferase(Phosphotransferase) domain 1"/>
    <property type="match status" value="1"/>
</dbReference>
<dbReference type="PROSITE" id="PS50011">
    <property type="entry name" value="PROTEIN_KINASE_DOM"/>
    <property type="match status" value="1"/>
</dbReference>
<feature type="binding site" evidence="8">
    <location>
        <position position="268"/>
    </location>
    <ligand>
        <name>ATP</name>
        <dbReference type="ChEBI" id="CHEBI:30616"/>
    </ligand>
</feature>
<comment type="subunit">
    <text evidence="1">Monomer.</text>
</comment>
<sequence>MASIFSSIEDSKFWTKFSPEHQSYLSNPLFIGSLITKKSGQMIEHLYELTSTALIQLDHKGKPKKFTLPNWKLLDPFYEETLGELTFGFRLSHKDFFTNSSESLDIWLEWLKKTSIACTFEEDFAIIKEIGKGSSSTVYLVEDIETRKQYAAKCIKKSHIKAKKNAFRNLVQEIKALYKLKHPNIIELYYVYETSDCIYLILEYFPYGDLYKRVLKKNFFDKDDCVKFAKNLLDTLDYMHNEKVVHRDLKLENIMMINDNDYNFKIIDFGLCYEGEDYQNERCGSPGYIAPEMLKKCKYNHKVDIFSAGVILYIIITGQHPFNAKGTENILRKNMNCFIKDHPMLEKVEKDFVMNMLQALPQNRPEAIHLLDHPWIFNQKRSSICTILGSFSTRGGSVVIY</sequence>
<comment type="caution">
    <text evidence="13">The sequence shown here is derived from an EMBL/GenBank/DDBJ whole genome shotgun (WGS) entry which is preliminary data.</text>
</comment>
<dbReference type="GO" id="GO:0004674">
    <property type="term" value="F:protein serine/threonine kinase activity"/>
    <property type="evidence" value="ECO:0007669"/>
    <property type="project" value="UniProtKB-KW"/>
</dbReference>
<gene>
    <name evidence="13" type="ORF">SteCoe_20866</name>
</gene>
<dbReference type="PROSITE" id="PS00108">
    <property type="entry name" value="PROTEIN_KINASE_ST"/>
    <property type="match status" value="1"/>
</dbReference>
<protein>
    <recommendedName>
        <fullName evidence="12">Protein kinase domain-containing protein</fullName>
    </recommendedName>
</protein>
<dbReference type="SMART" id="SM00220">
    <property type="entry name" value="S_TKc"/>
    <property type="match status" value="1"/>
</dbReference>
<dbReference type="InterPro" id="IPR017441">
    <property type="entry name" value="Protein_kinase_ATP_BS"/>
</dbReference>
<accession>A0A1R2BR14</accession>
<dbReference type="PROSITE" id="PS00107">
    <property type="entry name" value="PROTEIN_KINASE_ATP"/>
    <property type="match status" value="1"/>
</dbReference>
<evidence type="ECO:0000256" key="10">
    <source>
        <dbReference type="PROSITE-ProRule" id="PRU10141"/>
    </source>
</evidence>
<reference evidence="13 14" key="1">
    <citation type="submission" date="2016-11" db="EMBL/GenBank/DDBJ databases">
        <title>The macronuclear genome of Stentor coeruleus: a giant cell with tiny introns.</title>
        <authorList>
            <person name="Slabodnick M."/>
            <person name="Ruby J.G."/>
            <person name="Reiff S.B."/>
            <person name="Swart E.C."/>
            <person name="Gosai S."/>
            <person name="Prabakaran S."/>
            <person name="Witkowska E."/>
            <person name="Larue G.E."/>
            <person name="Fisher S."/>
            <person name="Freeman R.M."/>
            <person name="Gunawardena J."/>
            <person name="Chu W."/>
            <person name="Stover N.A."/>
            <person name="Gregory B.D."/>
            <person name="Nowacki M."/>
            <person name="Derisi J."/>
            <person name="Roy S.W."/>
            <person name="Marshall W.F."/>
            <person name="Sood P."/>
        </authorList>
    </citation>
    <scope>NUCLEOTIDE SEQUENCE [LARGE SCALE GENOMIC DNA]</scope>
    <source>
        <strain evidence="13">WM001</strain>
    </source>
</reference>
<evidence type="ECO:0000256" key="5">
    <source>
        <dbReference type="ARBA" id="ARBA00022777"/>
    </source>
</evidence>
<comment type="similarity">
    <text evidence="11">Belongs to the protein kinase superfamily.</text>
</comment>
<keyword evidence="6 8" id="KW-0067">ATP-binding</keyword>